<proteinExistence type="predicted"/>
<dbReference type="Gene3D" id="3.40.50.150">
    <property type="entry name" value="Vaccinia Virus protein VP39"/>
    <property type="match status" value="1"/>
</dbReference>
<dbReference type="PANTHER" id="PTHR43861">
    <property type="entry name" value="TRANS-ACONITATE 2-METHYLTRANSFERASE-RELATED"/>
    <property type="match status" value="1"/>
</dbReference>
<dbReference type="Pfam" id="PF13489">
    <property type="entry name" value="Methyltransf_23"/>
    <property type="match status" value="1"/>
</dbReference>
<dbReference type="AlphaFoldDB" id="A0A1G2KU39"/>
<sequence length="262" mass="29818">MKNYQLKEFYDRVYAKGEQKHYTKLRLAGKKLAADRTAVLAELDWRGKTVLDVGCGTGETPYLIAKRGAKKVVGIDYAPQAIAVANATYRASNLSFEVKNVTAVRERFDAVIIMGTLEHIDNPLGLLKKLKTLLNPGGSIIVTSPNWSNPRGYMLLPLLFLFRARITLVDIHYFTPVEFIGWAKKLGMKLAWRTTDQNWSHGKKLVADFERRLPNVLRDSKLPLDQKRIKEFTKWIETHILPLEKDQLHTGAIGVYHFRKGA</sequence>
<evidence type="ECO:0000313" key="2">
    <source>
        <dbReference type="Proteomes" id="UP000178510"/>
    </source>
</evidence>
<reference evidence="1 2" key="1">
    <citation type="journal article" date="2016" name="Nat. Commun.">
        <title>Thousands of microbial genomes shed light on interconnected biogeochemical processes in an aquifer system.</title>
        <authorList>
            <person name="Anantharaman K."/>
            <person name="Brown C.T."/>
            <person name="Hug L.A."/>
            <person name="Sharon I."/>
            <person name="Castelle C.J."/>
            <person name="Probst A.J."/>
            <person name="Thomas B.C."/>
            <person name="Singh A."/>
            <person name="Wilkins M.J."/>
            <person name="Karaoz U."/>
            <person name="Brodie E.L."/>
            <person name="Williams K.H."/>
            <person name="Hubbard S.S."/>
            <person name="Banfield J.F."/>
        </authorList>
    </citation>
    <scope>NUCLEOTIDE SEQUENCE [LARGE SCALE GENOMIC DNA]</scope>
</reference>
<organism evidence="1 2">
    <name type="scientific">Candidatus Sungbacteria bacterium RIFCSPHIGHO2_02_FULL_52_23</name>
    <dbReference type="NCBI Taxonomy" id="1802274"/>
    <lineage>
        <taxon>Bacteria</taxon>
        <taxon>Candidatus Sungiibacteriota</taxon>
    </lineage>
</organism>
<dbReference type="SUPFAM" id="SSF53335">
    <property type="entry name" value="S-adenosyl-L-methionine-dependent methyltransferases"/>
    <property type="match status" value="1"/>
</dbReference>
<dbReference type="STRING" id="1802274.A3J58_00020"/>
<evidence type="ECO:0000313" key="1">
    <source>
        <dbReference type="EMBL" id="OHA02926.1"/>
    </source>
</evidence>
<dbReference type="CDD" id="cd02440">
    <property type="entry name" value="AdoMet_MTases"/>
    <property type="match status" value="1"/>
</dbReference>
<dbReference type="Proteomes" id="UP000178510">
    <property type="component" value="Unassembled WGS sequence"/>
</dbReference>
<dbReference type="EMBL" id="MHQM01000035">
    <property type="protein sequence ID" value="OHA02926.1"/>
    <property type="molecule type" value="Genomic_DNA"/>
</dbReference>
<accession>A0A1G2KU39</accession>
<protein>
    <recommendedName>
        <fullName evidence="3">Methyltransferase domain-containing protein</fullName>
    </recommendedName>
</protein>
<evidence type="ECO:0008006" key="3">
    <source>
        <dbReference type="Google" id="ProtNLM"/>
    </source>
</evidence>
<comment type="caution">
    <text evidence="1">The sequence shown here is derived from an EMBL/GenBank/DDBJ whole genome shotgun (WGS) entry which is preliminary data.</text>
</comment>
<gene>
    <name evidence="1" type="ORF">A3J58_00020</name>
</gene>
<name>A0A1G2KU39_9BACT</name>
<dbReference type="InterPro" id="IPR029063">
    <property type="entry name" value="SAM-dependent_MTases_sf"/>
</dbReference>